<keyword evidence="2" id="KW-1185">Reference proteome</keyword>
<protein>
    <submittedName>
        <fullName evidence="1">Uncharacterized protein</fullName>
    </submittedName>
</protein>
<evidence type="ECO:0000313" key="2">
    <source>
        <dbReference type="Proteomes" id="UP000499080"/>
    </source>
</evidence>
<accession>A0A4Y2K9C0</accession>
<reference evidence="1 2" key="1">
    <citation type="journal article" date="2019" name="Sci. Rep.">
        <title>Orb-weaving spider Araneus ventricosus genome elucidates the spidroin gene catalogue.</title>
        <authorList>
            <person name="Kono N."/>
            <person name="Nakamura H."/>
            <person name="Ohtoshi R."/>
            <person name="Moran D.A.P."/>
            <person name="Shinohara A."/>
            <person name="Yoshida Y."/>
            <person name="Fujiwara M."/>
            <person name="Mori M."/>
            <person name="Tomita M."/>
            <person name="Arakawa K."/>
        </authorList>
    </citation>
    <scope>NUCLEOTIDE SEQUENCE [LARGE SCALE GENOMIC DNA]</scope>
</reference>
<gene>
    <name evidence="1" type="ORF">AVEN_46310_1</name>
</gene>
<proteinExistence type="predicted"/>
<dbReference type="AlphaFoldDB" id="A0A4Y2K9C0"/>
<sequence length="106" mass="12314">MKLLPLGSRGTQLWSAQASLLFRKAAICGGTSVTYFLNASWNNWKCLSEVASDYYNFASERLIVIHQISQKRVNTTKTVFCEHSNFINNDEHCLTQFICFRRYWSH</sequence>
<organism evidence="1 2">
    <name type="scientific">Araneus ventricosus</name>
    <name type="common">Orbweaver spider</name>
    <name type="synonym">Epeira ventricosa</name>
    <dbReference type="NCBI Taxonomy" id="182803"/>
    <lineage>
        <taxon>Eukaryota</taxon>
        <taxon>Metazoa</taxon>
        <taxon>Ecdysozoa</taxon>
        <taxon>Arthropoda</taxon>
        <taxon>Chelicerata</taxon>
        <taxon>Arachnida</taxon>
        <taxon>Araneae</taxon>
        <taxon>Araneomorphae</taxon>
        <taxon>Entelegynae</taxon>
        <taxon>Araneoidea</taxon>
        <taxon>Araneidae</taxon>
        <taxon>Araneus</taxon>
    </lineage>
</organism>
<name>A0A4Y2K9C0_ARAVE</name>
<evidence type="ECO:0000313" key="1">
    <source>
        <dbReference type="EMBL" id="GBM98814.1"/>
    </source>
</evidence>
<dbReference type="EMBL" id="BGPR01004360">
    <property type="protein sequence ID" value="GBM98814.1"/>
    <property type="molecule type" value="Genomic_DNA"/>
</dbReference>
<comment type="caution">
    <text evidence="1">The sequence shown here is derived from an EMBL/GenBank/DDBJ whole genome shotgun (WGS) entry which is preliminary data.</text>
</comment>
<dbReference type="Proteomes" id="UP000499080">
    <property type="component" value="Unassembled WGS sequence"/>
</dbReference>